<gene>
    <name evidence="1" type="ORF">QBA35_18595</name>
</gene>
<keyword evidence="2" id="KW-1185">Reference proteome</keyword>
<evidence type="ECO:0000313" key="1">
    <source>
        <dbReference type="EMBL" id="MEH0635313.1"/>
    </source>
</evidence>
<organism evidence="1 2">
    <name type="scientific">Streptomyces bottropensis</name>
    <dbReference type="NCBI Taxonomy" id="42235"/>
    <lineage>
        <taxon>Bacteria</taxon>
        <taxon>Bacillati</taxon>
        <taxon>Actinomycetota</taxon>
        <taxon>Actinomycetes</taxon>
        <taxon>Kitasatosporales</taxon>
        <taxon>Streptomycetaceae</taxon>
        <taxon>Streptomyces</taxon>
    </lineage>
</organism>
<protein>
    <submittedName>
        <fullName evidence="1">Uncharacterized protein</fullName>
    </submittedName>
</protein>
<dbReference type="Proteomes" id="UP001310290">
    <property type="component" value="Unassembled WGS sequence"/>
</dbReference>
<name>A0ABU8AQ32_9ACTN</name>
<sequence length="41" mass="4274">MRRRALVLALDGIDVGPRAIHGHRIGSPVARITTAPMGVAA</sequence>
<comment type="caution">
    <text evidence="1">The sequence shown here is derived from an EMBL/GenBank/DDBJ whole genome shotgun (WGS) entry which is preliminary data.</text>
</comment>
<evidence type="ECO:0000313" key="2">
    <source>
        <dbReference type="Proteomes" id="UP001310290"/>
    </source>
</evidence>
<proteinExistence type="predicted"/>
<reference evidence="1" key="1">
    <citation type="submission" date="2023-04" db="EMBL/GenBank/DDBJ databases">
        <title>Genomic diversity of scab-causing Streptomyces spp. in the province of Quebec, Canada.</title>
        <authorList>
            <person name="Biessy A."/>
            <person name="Cadieux M."/>
            <person name="Ciotola M."/>
            <person name="Filion M."/>
        </authorList>
    </citation>
    <scope>NUCLEOTIDE SEQUENCE</scope>
    <source>
        <strain evidence="1">B21-115</strain>
    </source>
</reference>
<accession>A0ABU8AQ32</accession>
<dbReference type="RefSeq" id="WP_334659148.1">
    <property type="nucleotide sequence ID" value="NZ_JARULZ010000001.1"/>
</dbReference>
<dbReference type="EMBL" id="JARULZ010000001">
    <property type="protein sequence ID" value="MEH0635313.1"/>
    <property type="molecule type" value="Genomic_DNA"/>
</dbReference>